<evidence type="ECO:0000259" key="2">
    <source>
        <dbReference type="Pfam" id="PF01590"/>
    </source>
</evidence>
<dbReference type="HOGENOM" id="CLU_058932_0_0_5"/>
<gene>
    <name evidence="4" type="ordered locus">Pden_2365</name>
</gene>
<dbReference type="InterPro" id="IPR029016">
    <property type="entry name" value="GAF-like_dom_sf"/>
</dbReference>
<dbReference type="SMR" id="A1B4L1"/>
<protein>
    <submittedName>
        <fullName evidence="4">Transcriptional regulator, Fis family</fullName>
    </submittedName>
</protein>
<proteinExistence type="predicted"/>
<dbReference type="Gene3D" id="1.10.10.60">
    <property type="entry name" value="Homeodomain-like"/>
    <property type="match status" value="1"/>
</dbReference>
<dbReference type="InterPro" id="IPR003018">
    <property type="entry name" value="GAF"/>
</dbReference>
<sequence length="361" mass="39147">MRALHESIACPAAPGRAIIPPSRKEGEDALPETRPVTPSAARHEDRVVQASQSPGAVTRLAASWRRSMLKHGLDPSRPPEPRRLTERELSERVERMDRFIAVARPQLDQLFQLVCPTGCNLLLTDAQGIVLEHRVSQGDAATFRGWGLWRGMDWSEAVQGTNGIGTCLAEGRQVTIHRDEHFYARNAGLSCMDAPIWGPDGRLIAALDISSARADHTERLNALIAAQVAHSARAIEAAFFRVSFPGARIIAPEAEGAEDGTLLIAVDKDDLAIGANRAARRAFGLEKEGQLRPRPASDLLGRQDDATGFERAERAAVIRALARAEGNVSAAARALGVGRATLYRRMARLGIDENPGKLSRP</sequence>
<evidence type="ECO:0000313" key="4">
    <source>
        <dbReference type="EMBL" id="ABL70455.1"/>
    </source>
</evidence>
<dbReference type="Proteomes" id="UP000000361">
    <property type="component" value="Chromosome 1"/>
</dbReference>
<dbReference type="InterPro" id="IPR002197">
    <property type="entry name" value="HTH_Fis"/>
</dbReference>
<dbReference type="Pfam" id="PF02954">
    <property type="entry name" value="HTH_8"/>
    <property type="match status" value="1"/>
</dbReference>
<organism evidence="4 5">
    <name type="scientific">Paracoccus denitrificans (strain Pd 1222)</name>
    <dbReference type="NCBI Taxonomy" id="318586"/>
    <lineage>
        <taxon>Bacteria</taxon>
        <taxon>Pseudomonadati</taxon>
        <taxon>Pseudomonadota</taxon>
        <taxon>Alphaproteobacteria</taxon>
        <taxon>Rhodobacterales</taxon>
        <taxon>Paracoccaceae</taxon>
        <taxon>Paracoccus</taxon>
    </lineage>
</organism>
<dbReference type="eggNOG" id="COG3284">
    <property type="taxonomic scope" value="Bacteria"/>
</dbReference>
<dbReference type="EnsemblBacteria" id="ABL70455">
    <property type="protein sequence ID" value="ABL70455"/>
    <property type="gene ID" value="Pden_2365"/>
</dbReference>
<evidence type="ECO:0000259" key="3">
    <source>
        <dbReference type="Pfam" id="PF02954"/>
    </source>
</evidence>
<evidence type="ECO:0000313" key="5">
    <source>
        <dbReference type="Proteomes" id="UP000000361"/>
    </source>
</evidence>
<accession>A1B4L1</accession>
<dbReference type="STRING" id="318586.Pden_2365"/>
<reference evidence="5" key="1">
    <citation type="submission" date="2006-12" db="EMBL/GenBank/DDBJ databases">
        <title>Complete sequence of chromosome 1 of Paracoccus denitrificans PD1222.</title>
        <authorList>
            <person name="Copeland A."/>
            <person name="Lucas S."/>
            <person name="Lapidus A."/>
            <person name="Barry K."/>
            <person name="Detter J.C."/>
            <person name="Glavina del Rio T."/>
            <person name="Hammon N."/>
            <person name="Israni S."/>
            <person name="Dalin E."/>
            <person name="Tice H."/>
            <person name="Pitluck S."/>
            <person name="Munk A.C."/>
            <person name="Brettin T."/>
            <person name="Bruce D."/>
            <person name="Han C."/>
            <person name="Tapia R."/>
            <person name="Gilna P."/>
            <person name="Schmutz J."/>
            <person name="Larimer F."/>
            <person name="Land M."/>
            <person name="Hauser L."/>
            <person name="Kyrpides N."/>
            <person name="Lykidis A."/>
            <person name="Spiro S."/>
            <person name="Richardson D.J."/>
            <person name="Moir J.W.B."/>
            <person name="Ferguson S.J."/>
            <person name="van Spanning R.J.M."/>
            <person name="Richardson P."/>
        </authorList>
    </citation>
    <scope>NUCLEOTIDE SEQUENCE [LARGE SCALE GENOMIC DNA]</scope>
    <source>
        <strain evidence="5">Pd 1222</strain>
    </source>
</reference>
<dbReference type="GO" id="GO:0043565">
    <property type="term" value="F:sequence-specific DNA binding"/>
    <property type="evidence" value="ECO:0007669"/>
    <property type="project" value="InterPro"/>
</dbReference>
<dbReference type="Gene3D" id="3.30.450.40">
    <property type="match status" value="1"/>
</dbReference>
<dbReference type="SUPFAM" id="SSF46689">
    <property type="entry name" value="Homeodomain-like"/>
    <property type="match status" value="1"/>
</dbReference>
<keyword evidence="5" id="KW-1185">Reference proteome</keyword>
<dbReference type="Pfam" id="PF01590">
    <property type="entry name" value="GAF"/>
    <property type="match status" value="1"/>
</dbReference>
<dbReference type="PRINTS" id="PR01590">
    <property type="entry name" value="HTHFIS"/>
</dbReference>
<dbReference type="EMBL" id="CP000489">
    <property type="protein sequence ID" value="ABL70455.1"/>
    <property type="molecule type" value="Genomic_DNA"/>
</dbReference>
<feature type="domain" description="DNA binding HTH" evidence="3">
    <location>
        <begin position="310"/>
        <end position="348"/>
    </location>
</feature>
<dbReference type="KEGG" id="pde:Pden_2365"/>
<dbReference type="SUPFAM" id="SSF55781">
    <property type="entry name" value="GAF domain-like"/>
    <property type="match status" value="1"/>
</dbReference>
<dbReference type="InterPro" id="IPR009057">
    <property type="entry name" value="Homeodomain-like_sf"/>
</dbReference>
<feature type="domain" description="GAF" evidence="2">
    <location>
        <begin position="107"/>
        <end position="229"/>
    </location>
</feature>
<evidence type="ECO:0000256" key="1">
    <source>
        <dbReference type="SAM" id="MobiDB-lite"/>
    </source>
</evidence>
<name>A1B4L1_PARDP</name>
<feature type="region of interest" description="Disordered" evidence="1">
    <location>
        <begin position="1"/>
        <end position="54"/>
    </location>
</feature>
<dbReference type="AlphaFoldDB" id="A1B4L1"/>